<proteinExistence type="predicted"/>
<sequence>MSIGHRTLRICASRCPLICASGALGQFPLITKERVEVGVVPSDRRASPRALDTARGGVNTLAGTKAVDPPQTLLLNWRSLWLATD</sequence>
<dbReference type="EMBL" id="CAFBPW010000322">
    <property type="protein sequence ID" value="CAB5041322.1"/>
    <property type="molecule type" value="Genomic_DNA"/>
</dbReference>
<protein>
    <submittedName>
        <fullName evidence="1">Unannotated protein</fullName>
    </submittedName>
</protein>
<accession>A0A6J7SKE2</accession>
<dbReference type="AlphaFoldDB" id="A0A6J7SKE2"/>
<organism evidence="1">
    <name type="scientific">freshwater metagenome</name>
    <dbReference type="NCBI Taxonomy" id="449393"/>
    <lineage>
        <taxon>unclassified sequences</taxon>
        <taxon>metagenomes</taxon>
        <taxon>ecological metagenomes</taxon>
    </lineage>
</organism>
<gene>
    <name evidence="1" type="ORF">UFOPK4173_01950</name>
</gene>
<reference evidence="1" key="1">
    <citation type="submission" date="2020-05" db="EMBL/GenBank/DDBJ databases">
        <authorList>
            <person name="Chiriac C."/>
            <person name="Salcher M."/>
            <person name="Ghai R."/>
            <person name="Kavagutti S V."/>
        </authorList>
    </citation>
    <scope>NUCLEOTIDE SEQUENCE</scope>
</reference>
<name>A0A6J7SKE2_9ZZZZ</name>
<evidence type="ECO:0000313" key="1">
    <source>
        <dbReference type="EMBL" id="CAB5041322.1"/>
    </source>
</evidence>